<organism evidence="2">
    <name type="scientific">hydrocarbon metagenome</name>
    <dbReference type="NCBI Taxonomy" id="938273"/>
    <lineage>
        <taxon>unclassified sequences</taxon>
        <taxon>metagenomes</taxon>
        <taxon>ecological metagenomes</taxon>
    </lineage>
</organism>
<dbReference type="AlphaFoldDB" id="A0A0W8E5D2"/>
<dbReference type="EMBL" id="LNQE01001865">
    <property type="protein sequence ID" value="KUG03882.1"/>
    <property type="molecule type" value="Genomic_DNA"/>
</dbReference>
<proteinExistence type="predicted"/>
<gene>
    <name evidence="2" type="ORF">ASZ90_018661</name>
</gene>
<accession>A0A0W8E5D2</accession>
<sequence>MAIFYSFTGNFKMAKEVLNPHLLLLYCGVLVFAVWDSYRVAIEINKLSVLADHENAPMAPIALSSSGISAYEKRNPWIAASWSAILPGLGQLYNVAITEAFFLMIAGAIIIYNSNLLPAIGFTAIGNLTQAKEVLDPQWLINIPSFYCFCIYDAYVKGVEINKIFDQEQAQYLKNNYQNPHFIMPVKLSEEE</sequence>
<keyword evidence="1" id="KW-0812">Transmembrane</keyword>
<evidence type="ECO:0000313" key="2">
    <source>
        <dbReference type="EMBL" id="KUG03882.1"/>
    </source>
</evidence>
<protein>
    <submittedName>
        <fullName evidence="2">Uncharacterized protein</fullName>
    </submittedName>
</protein>
<feature type="transmembrane region" description="Helical" evidence="1">
    <location>
        <begin position="21"/>
        <end position="38"/>
    </location>
</feature>
<evidence type="ECO:0000256" key="1">
    <source>
        <dbReference type="SAM" id="Phobius"/>
    </source>
</evidence>
<keyword evidence="1" id="KW-0472">Membrane</keyword>
<reference evidence="2" key="1">
    <citation type="journal article" date="2015" name="Proc. Natl. Acad. Sci. U.S.A.">
        <title>Networks of energetic and metabolic interactions define dynamics in microbial communities.</title>
        <authorList>
            <person name="Embree M."/>
            <person name="Liu J.K."/>
            <person name="Al-Bassam M.M."/>
            <person name="Zengler K."/>
        </authorList>
    </citation>
    <scope>NUCLEOTIDE SEQUENCE</scope>
</reference>
<comment type="caution">
    <text evidence="2">The sequence shown here is derived from an EMBL/GenBank/DDBJ whole genome shotgun (WGS) entry which is preliminary data.</text>
</comment>
<keyword evidence="1" id="KW-1133">Transmembrane helix</keyword>
<name>A0A0W8E5D2_9ZZZZ</name>
<feature type="transmembrane region" description="Helical" evidence="1">
    <location>
        <begin position="92"/>
        <end position="112"/>
    </location>
</feature>